<evidence type="ECO:0000313" key="7">
    <source>
        <dbReference type="Proteomes" id="UP001527925"/>
    </source>
</evidence>
<dbReference type="Gene3D" id="2.60.120.200">
    <property type="match status" value="1"/>
</dbReference>
<gene>
    <name evidence="6" type="primary">UTR2_3</name>
    <name evidence="6" type="ORF">HK105_207720</name>
</gene>
<keyword evidence="1 4" id="KW-0732">Signal</keyword>
<evidence type="ECO:0000256" key="1">
    <source>
        <dbReference type="ARBA" id="ARBA00022729"/>
    </source>
</evidence>
<evidence type="ECO:0000256" key="3">
    <source>
        <dbReference type="ARBA" id="ARBA00023295"/>
    </source>
</evidence>
<feature type="signal peptide" evidence="4">
    <location>
        <begin position="1"/>
        <end position="30"/>
    </location>
</feature>
<sequence length="526" mass="56460">MRRSDQKSTLAGGSLALMAAGAALLPAAAAANSTLSKDTGNCITGRITFDSTRIAPLYGNTDVATRARIDVSKYDMVLDQGTAQFMPTRGSALRLKKGSDGAGIATILSTTRYMLYGRFTARLKASTIPGVVTTFITMSERGDEIDWEIVGGNTGRAESNVFYKGIAERGIHGGKHDVSSPNGVGDFHEYTIDWKPDVLTFAIDGEVVRVHNKNGPEAVSAMTPPGERWFPSTPSLVQVSVWDGGSVAGGVSTWAGGPINWGNNSILNATVDYIDIYCYDNTGSLVPKWPADNVTNPVRAASAGITQAPSAWAPLAALATAAVASGIAALFRLDRAVHKRTFVCLICSGDVNPVRRIVNGVPRVAGKMYWSRRAKKLHNDLTQAGVTLNDADTRSGFAPGFSLTSGFFTQPLFDQPRSRGTRLLAALRVDGLWTARTALRIQGLLVNHPFNLRDCILCNKNIADVRTFAHLVIDCVSLARIRHEAELEPFIDLARQCLGTPAALEDIYTWLLGGATPAGLRLNDWL</sequence>
<organism evidence="6 7">
    <name type="scientific">Polyrhizophydium stewartii</name>
    <dbReference type="NCBI Taxonomy" id="2732419"/>
    <lineage>
        <taxon>Eukaryota</taxon>
        <taxon>Fungi</taxon>
        <taxon>Fungi incertae sedis</taxon>
        <taxon>Chytridiomycota</taxon>
        <taxon>Chytridiomycota incertae sedis</taxon>
        <taxon>Chytridiomycetes</taxon>
        <taxon>Rhizophydiales</taxon>
        <taxon>Rhizophydiales incertae sedis</taxon>
        <taxon>Polyrhizophydium</taxon>
    </lineage>
</organism>
<dbReference type="PANTHER" id="PTHR10963">
    <property type="entry name" value="GLYCOSYL HYDROLASE-RELATED"/>
    <property type="match status" value="1"/>
</dbReference>
<keyword evidence="2" id="KW-0378">Hydrolase</keyword>
<comment type="caution">
    <text evidence="6">The sequence shown here is derived from an EMBL/GenBank/DDBJ whole genome shotgun (WGS) entry which is preliminary data.</text>
</comment>
<feature type="non-terminal residue" evidence="6">
    <location>
        <position position="526"/>
    </location>
</feature>
<dbReference type="PROSITE" id="PS51762">
    <property type="entry name" value="GH16_2"/>
    <property type="match status" value="1"/>
</dbReference>
<feature type="domain" description="GH16" evidence="5">
    <location>
        <begin position="18"/>
        <end position="282"/>
    </location>
</feature>
<accession>A0ABR4MZW5</accession>
<feature type="chain" id="PRO_5046028721" evidence="4">
    <location>
        <begin position="31"/>
        <end position="526"/>
    </location>
</feature>
<evidence type="ECO:0000313" key="6">
    <source>
        <dbReference type="EMBL" id="KAL2912833.1"/>
    </source>
</evidence>
<dbReference type="Pfam" id="PF00722">
    <property type="entry name" value="Glyco_hydro_16"/>
    <property type="match status" value="1"/>
</dbReference>
<keyword evidence="3 6" id="KW-0326">Glycosidase</keyword>
<keyword evidence="7" id="KW-1185">Reference proteome</keyword>
<dbReference type="InterPro" id="IPR000757">
    <property type="entry name" value="Beta-glucanase-like"/>
</dbReference>
<evidence type="ECO:0000259" key="5">
    <source>
        <dbReference type="PROSITE" id="PS51762"/>
    </source>
</evidence>
<name>A0ABR4MZW5_9FUNG</name>
<dbReference type="Proteomes" id="UP001527925">
    <property type="component" value="Unassembled WGS sequence"/>
</dbReference>
<dbReference type="SUPFAM" id="SSF49899">
    <property type="entry name" value="Concanavalin A-like lectins/glucanases"/>
    <property type="match status" value="1"/>
</dbReference>
<dbReference type="GO" id="GO:0016798">
    <property type="term" value="F:hydrolase activity, acting on glycosyl bonds"/>
    <property type="evidence" value="ECO:0007669"/>
    <property type="project" value="UniProtKB-KW"/>
</dbReference>
<dbReference type="InterPro" id="IPR050546">
    <property type="entry name" value="Glycosyl_Hydrlase_16"/>
</dbReference>
<dbReference type="InterPro" id="IPR013320">
    <property type="entry name" value="ConA-like_dom_sf"/>
</dbReference>
<dbReference type="EMBL" id="JADGIZ020000057">
    <property type="protein sequence ID" value="KAL2912833.1"/>
    <property type="molecule type" value="Genomic_DNA"/>
</dbReference>
<evidence type="ECO:0000256" key="2">
    <source>
        <dbReference type="ARBA" id="ARBA00022801"/>
    </source>
</evidence>
<evidence type="ECO:0000256" key="4">
    <source>
        <dbReference type="SAM" id="SignalP"/>
    </source>
</evidence>
<dbReference type="PANTHER" id="PTHR10963:SF22">
    <property type="entry name" value="GLYCOSIDASE CRH2-RELATED"/>
    <property type="match status" value="1"/>
</dbReference>
<proteinExistence type="predicted"/>
<reference evidence="6 7" key="1">
    <citation type="submission" date="2023-09" db="EMBL/GenBank/DDBJ databases">
        <title>Pangenome analysis of Batrachochytrium dendrobatidis and related Chytrids.</title>
        <authorList>
            <person name="Yacoub M.N."/>
            <person name="Stajich J.E."/>
            <person name="James T.Y."/>
        </authorList>
    </citation>
    <scope>NUCLEOTIDE SEQUENCE [LARGE SCALE GENOMIC DNA]</scope>
    <source>
        <strain evidence="6 7">JEL0888</strain>
    </source>
</reference>
<protein>
    <submittedName>
        <fullName evidence="6">Glycosidase CRH2</fullName>
    </submittedName>
</protein>